<evidence type="ECO:0000256" key="1">
    <source>
        <dbReference type="SAM" id="SignalP"/>
    </source>
</evidence>
<name>A0ABR5SMM9_9BACT</name>
<keyword evidence="3" id="KW-1185">Reference proteome</keyword>
<sequence length="148" mass="17052">MSSCLRLVLLLVVSSALLSPVAGFAEKCYYKLYSVSFKKSYLKKKYKVRAFFLDDARDVVRIPKIPRGWSYVFYEQLSHGLIATASSDRNAVGIDYFKDFLIIVFAPETPNEKLRLNMKLVYNKSNGTSEINILETKDFDFKDIHKCQ</sequence>
<evidence type="ECO:0008006" key="4">
    <source>
        <dbReference type="Google" id="ProtNLM"/>
    </source>
</evidence>
<organism evidence="2 3">
    <name type="scientific">Candidatus Magnetominusculus xianensis</name>
    <dbReference type="NCBI Taxonomy" id="1748249"/>
    <lineage>
        <taxon>Bacteria</taxon>
        <taxon>Pseudomonadati</taxon>
        <taxon>Nitrospirota</taxon>
        <taxon>Nitrospiria</taxon>
        <taxon>Nitrospirales</taxon>
        <taxon>Nitrospiraceae</taxon>
        <taxon>Candidatus Magnetominusculus</taxon>
    </lineage>
</organism>
<evidence type="ECO:0000313" key="2">
    <source>
        <dbReference type="EMBL" id="KWT92866.1"/>
    </source>
</evidence>
<evidence type="ECO:0000313" key="3">
    <source>
        <dbReference type="Proteomes" id="UP000060487"/>
    </source>
</evidence>
<dbReference type="EMBL" id="LNQR01000019">
    <property type="protein sequence ID" value="KWT92866.1"/>
    <property type="molecule type" value="Genomic_DNA"/>
</dbReference>
<proteinExistence type="predicted"/>
<feature type="chain" id="PRO_5045753337" description="Secreted protein" evidence="1">
    <location>
        <begin position="25"/>
        <end position="148"/>
    </location>
</feature>
<gene>
    <name evidence="2" type="ORF">ASN18_0452</name>
</gene>
<comment type="caution">
    <text evidence="2">The sequence shown here is derived from an EMBL/GenBank/DDBJ whole genome shotgun (WGS) entry which is preliminary data.</text>
</comment>
<protein>
    <recommendedName>
        <fullName evidence="4">Secreted protein</fullName>
    </recommendedName>
</protein>
<dbReference type="Proteomes" id="UP000060487">
    <property type="component" value="Unassembled WGS sequence"/>
</dbReference>
<reference evidence="2 3" key="1">
    <citation type="submission" date="2015-11" db="EMBL/GenBank/DDBJ databases">
        <authorList>
            <person name="Lin W."/>
        </authorList>
    </citation>
    <scope>NUCLEOTIDE SEQUENCE [LARGE SCALE GENOMIC DNA]</scope>
    <source>
        <strain evidence="2 3">HCH-1</strain>
    </source>
</reference>
<accession>A0ABR5SMM9</accession>
<feature type="signal peptide" evidence="1">
    <location>
        <begin position="1"/>
        <end position="24"/>
    </location>
</feature>
<keyword evidence="1" id="KW-0732">Signal</keyword>